<dbReference type="GO" id="GO:0050709">
    <property type="term" value="P:negative regulation of protein secretion"/>
    <property type="evidence" value="ECO:0007669"/>
    <property type="project" value="InterPro"/>
</dbReference>
<dbReference type="InterPro" id="IPR003520">
    <property type="entry name" value="Invas_InvE"/>
</dbReference>
<dbReference type="InterPro" id="IPR013401">
    <property type="entry name" value="T3SS_LcrE"/>
</dbReference>
<dbReference type="EMBL" id="MUKV01000002">
    <property type="protein sequence ID" value="OQS43798.1"/>
    <property type="molecule type" value="Genomic_DNA"/>
</dbReference>
<name>A0A1W0DA26_9NEIS</name>
<organism evidence="3 4">
    <name type="scientific">Chromobacterium haemolyticum</name>
    <dbReference type="NCBI Taxonomy" id="394935"/>
    <lineage>
        <taxon>Bacteria</taxon>
        <taxon>Pseudomonadati</taxon>
        <taxon>Pseudomonadota</taxon>
        <taxon>Betaproteobacteria</taxon>
        <taxon>Neisseriales</taxon>
        <taxon>Chromobacteriaceae</taxon>
        <taxon>Chromobacterium</taxon>
    </lineage>
</organism>
<dbReference type="NCBIfam" id="NF011866">
    <property type="entry name" value="PRK15338.1"/>
    <property type="match status" value="1"/>
</dbReference>
<feature type="compositionally biased region" description="Basic and acidic residues" evidence="1">
    <location>
        <begin position="18"/>
        <end position="34"/>
    </location>
</feature>
<dbReference type="Pfam" id="PF07201">
    <property type="entry name" value="HrpJ"/>
    <property type="match status" value="1"/>
</dbReference>
<dbReference type="GO" id="GO:0019867">
    <property type="term" value="C:outer membrane"/>
    <property type="evidence" value="ECO:0007669"/>
    <property type="project" value="InterPro"/>
</dbReference>
<dbReference type="SUPFAM" id="SSF140591">
    <property type="entry name" value="Type III secretion system domain"/>
    <property type="match status" value="1"/>
</dbReference>
<dbReference type="InterPro" id="IPR010812">
    <property type="entry name" value="HrpJ-like"/>
</dbReference>
<dbReference type="GO" id="GO:0009986">
    <property type="term" value="C:cell surface"/>
    <property type="evidence" value="ECO:0007669"/>
    <property type="project" value="InterPro"/>
</dbReference>
<evidence type="ECO:0000313" key="4">
    <source>
        <dbReference type="Proteomes" id="UP000192721"/>
    </source>
</evidence>
<reference evidence="3 4" key="1">
    <citation type="submission" date="2017-02" db="EMBL/GenBank/DDBJ databases">
        <title>Chromobacterium haemolyticum H5244.</title>
        <authorList>
            <person name="Gulvik C.A."/>
        </authorList>
    </citation>
    <scope>NUCLEOTIDE SEQUENCE [LARGE SCALE GENOMIC DNA]</scope>
    <source>
        <strain evidence="3 4">H5244</strain>
    </source>
</reference>
<feature type="domain" description="Hypersensitivity response secretion-like HrpJ" evidence="2">
    <location>
        <begin position="52"/>
        <end position="212"/>
    </location>
</feature>
<dbReference type="GO" id="GO:0030254">
    <property type="term" value="P:protein secretion by the type III secretion system"/>
    <property type="evidence" value="ECO:0007669"/>
    <property type="project" value="InterPro"/>
</dbReference>
<proteinExistence type="predicted"/>
<comment type="caution">
    <text evidence="3">The sequence shown here is derived from an EMBL/GenBank/DDBJ whole genome shotgun (WGS) entry which is preliminary data.</text>
</comment>
<evidence type="ECO:0000256" key="1">
    <source>
        <dbReference type="SAM" id="MobiDB-lite"/>
    </source>
</evidence>
<dbReference type="NCBIfam" id="TIGR02568">
    <property type="entry name" value="LcrE"/>
    <property type="match status" value="1"/>
</dbReference>
<sequence>MSGRPPPVFGVRSPKHQAKLDAQRDAQRQGEARQADAQQVEDASPAAEVQRFVQSTDEMSAALTQFRNRRDYDKKLGHLADSFERVLDEEAQPKAQQIVNVAKSHGVSAEELLRQARSLFPDDSDLVLVLRELLRRRQLDEVVRKRLQALLKQVEDQAEAKPLKAGINCALKARLFGKALSLSPGLLRASYRQFLESEAAEVEIYADWVGSYGYQRRAVVLDFIEGALLADIDSLDASCSRLEFGNLLGRLSQLKLLRSADALFVGRMLSNPQVCAFNPSEADWLLFLLSLLQQPQQLDGLLAETVGDTALLSRHSEHSTLLQALYQACKALPPQLFVDERWLDALQEEFRHLAAIAYRHELAERRREAEGDGAE</sequence>
<gene>
    <name evidence="3" type="ORF">B0T45_02890</name>
</gene>
<dbReference type="Gene3D" id="1.10.150.630">
    <property type="match status" value="1"/>
</dbReference>
<dbReference type="Proteomes" id="UP000192721">
    <property type="component" value="Unassembled WGS sequence"/>
</dbReference>
<evidence type="ECO:0000313" key="3">
    <source>
        <dbReference type="EMBL" id="OQS43798.1"/>
    </source>
</evidence>
<feature type="region of interest" description="Disordered" evidence="1">
    <location>
        <begin position="1"/>
        <end position="46"/>
    </location>
</feature>
<dbReference type="PRINTS" id="PR01344">
    <property type="entry name" value="INVEPROTEIN"/>
</dbReference>
<dbReference type="AlphaFoldDB" id="A0A1W0DA26"/>
<protein>
    <submittedName>
        <fullName evidence="3">SepL/TyeA/HrpJ family type III secretion system gatekeeper</fullName>
    </submittedName>
</protein>
<accession>A0A1W0DA26</accession>
<evidence type="ECO:0000259" key="2">
    <source>
        <dbReference type="Pfam" id="PF07201"/>
    </source>
</evidence>